<evidence type="ECO:0000259" key="2">
    <source>
        <dbReference type="SMART" id="SM00156"/>
    </source>
</evidence>
<dbReference type="PANTHER" id="PTHR11668:SF496">
    <property type="entry name" value="SERINE_THREONINE-PROTEIN PHOSPHATASE"/>
    <property type="match status" value="1"/>
</dbReference>
<dbReference type="SUPFAM" id="SSF52540">
    <property type="entry name" value="P-loop containing nucleoside triphosphate hydrolases"/>
    <property type="match status" value="1"/>
</dbReference>
<dbReference type="Gene3D" id="3.60.21.10">
    <property type="match status" value="1"/>
</dbReference>
<proteinExistence type="predicted"/>
<dbReference type="InterPro" id="IPR050341">
    <property type="entry name" value="PP1_catalytic_subunit"/>
</dbReference>
<dbReference type="InterPro" id="IPR029052">
    <property type="entry name" value="Metallo-depent_PP-like"/>
</dbReference>
<evidence type="ECO:0000313" key="4">
    <source>
        <dbReference type="Proteomes" id="UP000235733"/>
    </source>
</evidence>
<protein>
    <submittedName>
        <fullName evidence="3">2',3'-cyclic-nucleotide 2'-phosphodiesterase</fullName>
    </submittedName>
</protein>
<evidence type="ECO:0000313" key="3">
    <source>
        <dbReference type="EMBL" id="PMC68915.1"/>
    </source>
</evidence>
<sequence length="730" mass="85795">MRTLLLLRGTQASGKSTWVTENNLEPYTLSADKIRLNIANPVLNEDGSIEISQKYNKLTWELLYKYLEMRMENGDFTIIDATHSDIKLMNKYRDLANIYKYTIYYLEFDTPLEECLKRNRERIGYKYVPEKVIEKTWEAIKNKEKLPNIFKKINSIDEIINFYTADVNEYKKVIIIGDIHSCAEPLKEVLKDFSEENLYVFVGDYFDRGIQAVETFKIMLDLLEKPNVVLIEGNHENNSIKKFINDEEKYTKSFEETTLQPLLKEFELDYIKSSLKKIYKRLRQCFAFEFRGKKFLCTHGGLPLVPKLALISAREMIKGVGRYETEIGEIYSENYKKGLCQDFIQVHGHRGINDGEYSYCLEGRVEFGGELKILTIDNDGNIEKYGIKNDVYNRGLKLPMSGVTEKVEKFNTANELINEMIGHKFITVKECDYNLISLNFNREAFNKKKWNDLTIKARGLFVDRDSGEVKIRSYNKFFNFGERHVNLGYLHKYATYPIRVFKKYNGFLGLASVIDGNIVLASKSVTSGKYKDIFQSIWDKVEDSVKELLKQTMIENNCTAVFEVVSPEYDPHIIKYDKEHLYLLDFIENKLDIDTHNIDLEFSENLMKKVEFSSIILTKKELITKLENYNELYNFLDEKAKSLEEFEGYVLCDNSGLMFKFKLPYYMLWKERRTWLERYRSALSKGKKIEIKDIEKDENRHFKKFLLKLGKDKLQGLSIIDVREMYEESL</sequence>
<organism evidence="3 4">
    <name type="scientific">Fusobacterium nucleatum</name>
    <dbReference type="NCBI Taxonomy" id="851"/>
    <lineage>
        <taxon>Bacteria</taxon>
        <taxon>Fusobacteriati</taxon>
        <taxon>Fusobacteriota</taxon>
        <taxon>Fusobacteriia</taxon>
        <taxon>Fusobacteriales</taxon>
        <taxon>Fusobacteriaceae</taxon>
        <taxon>Fusobacterium</taxon>
    </lineage>
</organism>
<name>A0A2N6THW2_FUSNU</name>
<dbReference type="Pfam" id="PF13671">
    <property type="entry name" value="AAA_33"/>
    <property type="match status" value="1"/>
</dbReference>
<dbReference type="GO" id="GO:0016787">
    <property type="term" value="F:hydrolase activity"/>
    <property type="evidence" value="ECO:0007669"/>
    <property type="project" value="InterPro"/>
</dbReference>
<dbReference type="Gene3D" id="3.40.50.300">
    <property type="entry name" value="P-loop containing nucleotide triphosphate hydrolases"/>
    <property type="match status" value="1"/>
</dbReference>
<dbReference type="AlphaFoldDB" id="A0A2N6THW2"/>
<evidence type="ECO:0000256" key="1">
    <source>
        <dbReference type="SAM" id="Coils"/>
    </source>
</evidence>
<dbReference type="PANTHER" id="PTHR11668">
    <property type="entry name" value="SERINE/THREONINE PROTEIN PHOSPHATASE"/>
    <property type="match status" value="1"/>
</dbReference>
<dbReference type="SMART" id="SM00156">
    <property type="entry name" value="PP2Ac"/>
    <property type="match status" value="1"/>
</dbReference>
<dbReference type="Pfam" id="PF00149">
    <property type="entry name" value="Metallophos"/>
    <property type="match status" value="1"/>
</dbReference>
<dbReference type="InterPro" id="IPR004843">
    <property type="entry name" value="Calcineurin-like_PHP"/>
</dbReference>
<dbReference type="RefSeq" id="WP_158392714.1">
    <property type="nucleotide sequence ID" value="NZ_PNHC01000005.1"/>
</dbReference>
<dbReference type="SUPFAM" id="SSF56300">
    <property type="entry name" value="Metallo-dependent phosphatases"/>
    <property type="match status" value="1"/>
</dbReference>
<dbReference type="InterPro" id="IPR027417">
    <property type="entry name" value="P-loop_NTPase"/>
</dbReference>
<feature type="domain" description="Serine/threonine specific protein phosphatases" evidence="2">
    <location>
        <begin position="149"/>
        <end position="380"/>
    </location>
</feature>
<comment type="caution">
    <text evidence="3">The sequence shown here is derived from an EMBL/GenBank/DDBJ whole genome shotgun (WGS) entry which is preliminary data.</text>
</comment>
<dbReference type="InterPro" id="IPR019039">
    <property type="entry name" value="T4-Rnl1-like_N"/>
</dbReference>
<dbReference type="Pfam" id="PF09511">
    <property type="entry name" value="RNA_lig_T4_1"/>
    <property type="match status" value="1"/>
</dbReference>
<accession>A0A2N6THW2</accession>
<reference evidence="3 4" key="1">
    <citation type="submission" date="2017-09" db="EMBL/GenBank/DDBJ databases">
        <title>Bacterial strain isolated from the female urinary microbiota.</title>
        <authorList>
            <person name="Thomas-White K."/>
            <person name="Kumar N."/>
            <person name="Forster S."/>
            <person name="Putonti C."/>
            <person name="Lawley T."/>
            <person name="Wolfe A.J."/>
        </authorList>
    </citation>
    <scope>NUCLEOTIDE SEQUENCE [LARGE SCALE GENOMIC DNA]</scope>
    <source>
        <strain evidence="3 4">UMB0249</strain>
    </source>
</reference>
<dbReference type="CDD" id="cd00144">
    <property type="entry name" value="MPP_PPP_family"/>
    <property type="match status" value="1"/>
</dbReference>
<dbReference type="EMBL" id="PNHC01000005">
    <property type="protein sequence ID" value="PMC68915.1"/>
    <property type="molecule type" value="Genomic_DNA"/>
</dbReference>
<dbReference type="InterPro" id="IPR006186">
    <property type="entry name" value="Ser/Thr-sp_prot-phosphatase"/>
</dbReference>
<dbReference type="Proteomes" id="UP000235733">
    <property type="component" value="Unassembled WGS sequence"/>
</dbReference>
<gene>
    <name evidence="3" type="ORF">CJ209_06955</name>
</gene>
<feature type="coiled-coil region" evidence="1">
    <location>
        <begin position="619"/>
        <end position="646"/>
    </location>
</feature>
<keyword evidence="1" id="KW-0175">Coiled coil</keyword>